<reference evidence="1 2" key="1">
    <citation type="submission" date="2020-06" db="EMBL/GenBank/DDBJ databases">
        <title>Transcriptomic and genomic resources for Thalictrum thalictroides and T. hernandezii: Facilitating candidate gene discovery in an emerging model plant lineage.</title>
        <authorList>
            <person name="Arias T."/>
            <person name="Riano-Pachon D.M."/>
            <person name="Di Stilio V.S."/>
        </authorList>
    </citation>
    <scope>NUCLEOTIDE SEQUENCE [LARGE SCALE GENOMIC DNA]</scope>
    <source>
        <strain evidence="2">cv. WT478/WT964</strain>
        <tissue evidence="1">Leaves</tissue>
    </source>
</reference>
<dbReference type="AlphaFoldDB" id="A0A7J6WF15"/>
<sequence length="68" mass="7682">MGFSLMKNEPILFFKNEPITKSSRERKVKQAASSMSLGYGEKLSYKEDVDTLGISDNFGQPHVLQQKT</sequence>
<proteinExistence type="predicted"/>
<organism evidence="1 2">
    <name type="scientific">Thalictrum thalictroides</name>
    <name type="common">Rue-anemone</name>
    <name type="synonym">Anemone thalictroides</name>
    <dbReference type="NCBI Taxonomy" id="46969"/>
    <lineage>
        <taxon>Eukaryota</taxon>
        <taxon>Viridiplantae</taxon>
        <taxon>Streptophyta</taxon>
        <taxon>Embryophyta</taxon>
        <taxon>Tracheophyta</taxon>
        <taxon>Spermatophyta</taxon>
        <taxon>Magnoliopsida</taxon>
        <taxon>Ranunculales</taxon>
        <taxon>Ranunculaceae</taxon>
        <taxon>Thalictroideae</taxon>
        <taxon>Thalictrum</taxon>
    </lineage>
</organism>
<protein>
    <submittedName>
        <fullName evidence="1">Uncharacterized protein</fullName>
    </submittedName>
</protein>
<dbReference type="Proteomes" id="UP000554482">
    <property type="component" value="Unassembled WGS sequence"/>
</dbReference>
<evidence type="ECO:0000313" key="2">
    <source>
        <dbReference type="Proteomes" id="UP000554482"/>
    </source>
</evidence>
<dbReference type="OrthoDB" id="1938162at2759"/>
<dbReference type="EMBL" id="JABWDY010017214">
    <property type="protein sequence ID" value="KAF5195533.1"/>
    <property type="molecule type" value="Genomic_DNA"/>
</dbReference>
<name>A0A7J6WF15_THATH</name>
<accession>A0A7J6WF15</accession>
<keyword evidence="2" id="KW-1185">Reference proteome</keyword>
<comment type="caution">
    <text evidence="1">The sequence shown here is derived from an EMBL/GenBank/DDBJ whole genome shotgun (WGS) entry which is preliminary data.</text>
</comment>
<gene>
    <name evidence="1" type="ORF">FRX31_014881</name>
</gene>
<evidence type="ECO:0000313" key="1">
    <source>
        <dbReference type="EMBL" id="KAF5195533.1"/>
    </source>
</evidence>